<organism evidence="1 2">
    <name type="scientific">Talaromyces stipitatus (strain ATCC 10500 / CBS 375.48 / QM 6759 / NRRL 1006)</name>
    <name type="common">Penicillium stipitatum</name>
    <dbReference type="NCBI Taxonomy" id="441959"/>
    <lineage>
        <taxon>Eukaryota</taxon>
        <taxon>Fungi</taxon>
        <taxon>Dikarya</taxon>
        <taxon>Ascomycota</taxon>
        <taxon>Pezizomycotina</taxon>
        <taxon>Eurotiomycetes</taxon>
        <taxon>Eurotiomycetidae</taxon>
        <taxon>Eurotiales</taxon>
        <taxon>Trichocomaceae</taxon>
        <taxon>Talaromyces</taxon>
        <taxon>Talaromyces sect. Talaromyces</taxon>
    </lineage>
</organism>
<reference evidence="2" key="1">
    <citation type="journal article" date="2015" name="Genome Announc.">
        <title>Genome sequence of the AIDS-associated pathogen Penicillium marneffei (ATCC18224) and its near taxonomic relative Talaromyces stipitatus (ATCC10500).</title>
        <authorList>
            <person name="Nierman W.C."/>
            <person name="Fedorova-Abrams N.D."/>
            <person name="Andrianopoulos A."/>
        </authorList>
    </citation>
    <scope>NUCLEOTIDE SEQUENCE [LARGE SCALE GENOMIC DNA]</scope>
    <source>
        <strain evidence="2">ATCC 10500 / CBS 375.48 / QM 6759 / NRRL 1006</strain>
    </source>
</reference>
<protein>
    <submittedName>
        <fullName evidence="1">Uncharacterized protein</fullName>
    </submittedName>
</protein>
<dbReference type="InParanoid" id="B8M1K1"/>
<dbReference type="OrthoDB" id="4225986at2759"/>
<proteinExistence type="predicted"/>
<evidence type="ECO:0000313" key="2">
    <source>
        <dbReference type="Proteomes" id="UP000001745"/>
    </source>
</evidence>
<accession>B8M1K1</accession>
<dbReference type="GeneID" id="8102578"/>
<sequence>MYPVYLHLCVLIKPLKEVKESRTGGVRPEMNAELDMTLPVIDILEGAKLRGEFLPGFDGARDVWREDIEIYAPGYLQMEAEGNEADYDHHISSIRMKHLRFVKVCIRNRRVQRWRGGVPVTFLKSFNCRFGIRKELQNLVQKSLEHGSRDKCRD</sequence>
<gene>
    <name evidence="1" type="ORF">TSTA_093340</name>
</gene>
<dbReference type="eggNOG" id="ENOG502RWEW">
    <property type="taxonomic scope" value="Eukaryota"/>
</dbReference>
<name>B8M1K1_TALSN</name>
<evidence type="ECO:0000313" key="1">
    <source>
        <dbReference type="EMBL" id="EED22088.1"/>
    </source>
</evidence>
<keyword evidence="2" id="KW-1185">Reference proteome</keyword>
<dbReference type="STRING" id="441959.B8M1K1"/>
<dbReference type="AlphaFoldDB" id="B8M1K1"/>
<dbReference type="HOGENOM" id="CLU_1705422_0_0_1"/>
<dbReference type="Proteomes" id="UP000001745">
    <property type="component" value="Unassembled WGS sequence"/>
</dbReference>
<dbReference type="VEuPathDB" id="FungiDB:TSTA_093340"/>
<dbReference type="EMBL" id="EQ962653">
    <property type="protein sequence ID" value="EED22088.1"/>
    <property type="molecule type" value="Genomic_DNA"/>
</dbReference>
<dbReference type="PhylomeDB" id="B8M1K1"/>
<dbReference type="RefSeq" id="XP_002479051.1">
    <property type="nucleotide sequence ID" value="XM_002479006.1"/>
</dbReference>